<evidence type="ECO:0000313" key="1">
    <source>
        <dbReference type="EMBL" id="TNM59513.1"/>
    </source>
</evidence>
<dbReference type="SUPFAM" id="SSF50331">
    <property type="entry name" value="MOP-like"/>
    <property type="match status" value="1"/>
</dbReference>
<gene>
    <name evidence="2" type="ORF">FHP24_23295</name>
    <name evidence="1" type="ORF">FHP24_28285</name>
</gene>
<sequence length="40" mass="4390">GQMTARASGEFGARHGDTVYLTPDETRLHRFDDKGLAIKA</sequence>
<proteinExistence type="predicted"/>
<accession>A0A5C4X7S9</accession>
<dbReference type="EMBL" id="VDMN01000015">
    <property type="protein sequence ID" value="TNM59513.1"/>
    <property type="molecule type" value="Genomic_DNA"/>
</dbReference>
<comment type="caution">
    <text evidence="1">The sequence shown here is derived from an EMBL/GenBank/DDBJ whole genome shotgun (WGS) entry which is preliminary data.</text>
</comment>
<dbReference type="Proteomes" id="UP000311605">
    <property type="component" value="Unassembled WGS sequence"/>
</dbReference>
<feature type="non-terminal residue" evidence="1">
    <location>
        <position position="1"/>
    </location>
</feature>
<keyword evidence="1" id="KW-0067">ATP-binding</keyword>
<evidence type="ECO:0000313" key="2">
    <source>
        <dbReference type="EMBL" id="TNM61444.1"/>
    </source>
</evidence>
<name>A0A5C4X7S9_9HYPH</name>
<organism evidence="1 3">
    <name type="scientific">Aliirhizobium smilacinae</name>
    <dbReference type="NCBI Taxonomy" id="1395944"/>
    <lineage>
        <taxon>Bacteria</taxon>
        <taxon>Pseudomonadati</taxon>
        <taxon>Pseudomonadota</taxon>
        <taxon>Alphaproteobacteria</taxon>
        <taxon>Hyphomicrobiales</taxon>
        <taxon>Rhizobiaceae</taxon>
        <taxon>Aliirhizobium</taxon>
    </lineage>
</organism>
<dbReference type="EMBL" id="VDMN01000006">
    <property type="protein sequence ID" value="TNM61444.1"/>
    <property type="molecule type" value="Genomic_DNA"/>
</dbReference>
<protein>
    <submittedName>
        <fullName evidence="1">Sugar ABC transporter ATP-binding protein</fullName>
    </submittedName>
</protein>
<dbReference type="AlphaFoldDB" id="A0A5C4X7S9"/>
<evidence type="ECO:0000313" key="3">
    <source>
        <dbReference type="Proteomes" id="UP000311605"/>
    </source>
</evidence>
<keyword evidence="3" id="KW-1185">Reference proteome</keyword>
<dbReference type="InterPro" id="IPR008995">
    <property type="entry name" value="Mo/tungstate-bd_C_term_dom"/>
</dbReference>
<reference evidence="1 3" key="1">
    <citation type="submission" date="2019-06" db="EMBL/GenBank/DDBJ databases">
        <title>The draft genome of Rhizobium smilacinae PTYR-5.</title>
        <authorList>
            <person name="Liu L."/>
            <person name="Li L."/>
            <person name="Zhang X."/>
        </authorList>
    </citation>
    <scope>NUCLEOTIDE SEQUENCE [LARGE SCALE GENOMIC DNA]</scope>
    <source>
        <strain evidence="1 3">PTYR-5</strain>
    </source>
</reference>
<keyword evidence="1" id="KW-0547">Nucleotide-binding</keyword>
<dbReference type="GO" id="GO:0005524">
    <property type="term" value="F:ATP binding"/>
    <property type="evidence" value="ECO:0007669"/>
    <property type="project" value="UniProtKB-KW"/>
</dbReference>